<comment type="caution">
    <text evidence="2">The sequence shown here is derived from an EMBL/GenBank/DDBJ whole genome shotgun (WGS) entry which is preliminary data.</text>
</comment>
<dbReference type="Proteomes" id="UP001601444">
    <property type="component" value="Unassembled WGS sequence"/>
</dbReference>
<dbReference type="GO" id="GO:0102208">
    <property type="term" value="F:2-polyprenyl-6-hydroxyphenol methylase activity"/>
    <property type="evidence" value="ECO:0007669"/>
    <property type="project" value="UniProtKB-EC"/>
</dbReference>
<dbReference type="SUPFAM" id="SSF53335">
    <property type="entry name" value="S-adenosyl-L-methionine-dependent methyltransferases"/>
    <property type="match status" value="1"/>
</dbReference>
<dbReference type="PANTHER" id="PTHR43861:SF1">
    <property type="entry name" value="TRANS-ACONITATE 2-METHYLTRANSFERASE"/>
    <property type="match status" value="1"/>
</dbReference>
<dbReference type="GO" id="GO:0032259">
    <property type="term" value="P:methylation"/>
    <property type="evidence" value="ECO:0007669"/>
    <property type="project" value="UniProtKB-KW"/>
</dbReference>
<proteinExistence type="predicted"/>
<dbReference type="EC" id="2.1.1.64" evidence="2"/>
<dbReference type="RefSeq" id="WP_387702171.1">
    <property type="nucleotide sequence ID" value="NZ_JBIAMX010000016.1"/>
</dbReference>
<name>A0ABW6PU85_9NOCA</name>
<sequence>MPEALFDPLARIYGPFAEITHARYRPWVESAVPANGRRAIELGCGSGQFLALLADRFEEVVAVDVSAAMIETARRRAGRRRIDYRVGDIRDATPGRVGTFDLVFSVNTLHHLGDPRLSLPHVRDLVGPGGTLVVIDYVTSTPAWARAGGPAYRLYRWARGLDGAVRAGIARRSVGDARAMYRLRRDPHWRRLAAGARTLDREAFRRHYSEAFPGARISAGLDRSVCAVAWARPAAWARPDAEAAVIETPPAATGPGSS</sequence>
<dbReference type="Gene3D" id="3.40.50.150">
    <property type="entry name" value="Vaccinia Virus protein VP39"/>
    <property type="match status" value="1"/>
</dbReference>
<organism evidence="2 3">
    <name type="scientific">Nocardia thailandica</name>
    <dbReference type="NCBI Taxonomy" id="257275"/>
    <lineage>
        <taxon>Bacteria</taxon>
        <taxon>Bacillati</taxon>
        <taxon>Actinomycetota</taxon>
        <taxon>Actinomycetes</taxon>
        <taxon>Mycobacteriales</taxon>
        <taxon>Nocardiaceae</taxon>
        <taxon>Nocardia</taxon>
    </lineage>
</organism>
<keyword evidence="2" id="KW-0808">Transferase</keyword>
<dbReference type="EC" id="2.1.1.222" evidence="2"/>
<dbReference type="GO" id="GO:0061542">
    <property type="term" value="F:3-demethylubiquinol 3-O-methyltransferase activity"/>
    <property type="evidence" value="ECO:0007669"/>
    <property type="project" value="UniProtKB-EC"/>
</dbReference>
<dbReference type="EMBL" id="JBIAMX010000016">
    <property type="protein sequence ID" value="MFF0545745.1"/>
    <property type="molecule type" value="Genomic_DNA"/>
</dbReference>
<evidence type="ECO:0000313" key="2">
    <source>
        <dbReference type="EMBL" id="MFF0545745.1"/>
    </source>
</evidence>
<dbReference type="Pfam" id="PF08241">
    <property type="entry name" value="Methyltransf_11"/>
    <property type="match status" value="1"/>
</dbReference>
<keyword evidence="2" id="KW-0489">Methyltransferase</keyword>
<dbReference type="InterPro" id="IPR013216">
    <property type="entry name" value="Methyltransf_11"/>
</dbReference>
<dbReference type="PANTHER" id="PTHR43861">
    <property type="entry name" value="TRANS-ACONITATE 2-METHYLTRANSFERASE-RELATED"/>
    <property type="match status" value="1"/>
</dbReference>
<evidence type="ECO:0000313" key="3">
    <source>
        <dbReference type="Proteomes" id="UP001601444"/>
    </source>
</evidence>
<accession>A0ABW6PU85</accession>
<feature type="domain" description="Methyltransferase type 11" evidence="1">
    <location>
        <begin position="41"/>
        <end position="134"/>
    </location>
</feature>
<keyword evidence="3" id="KW-1185">Reference proteome</keyword>
<evidence type="ECO:0000259" key="1">
    <source>
        <dbReference type="Pfam" id="PF08241"/>
    </source>
</evidence>
<reference evidence="2 3" key="1">
    <citation type="submission" date="2024-10" db="EMBL/GenBank/DDBJ databases">
        <title>The Natural Products Discovery Center: Release of the First 8490 Sequenced Strains for Exploring Actinobacteria Biosynthetic Diversity.</title>
        <authorList>
            <person name="Kalkreuter E."/>
            <person name="Kautsar S.A."/>
            <person name="Yang D."/>
            <person name="Bader C.D."/>
            <person name="Teijaro C.N."/>
            <person name="Fluegel L."/>
            <person name="Davis C.M."/>
            <person name="Simpson J.R."/>
            <person name="Lauterbach L."/>
            <person name="Steele A.D."/>
            <person name="Gui C."/>
            <person name="Meng S."/>
            <person name="Li G."/>
            <person name="Viehrig K."/>
            <person name="Ye F."/>
            <person name="Su P."/>
            <person name="Kiefer A.F."/>
            <person name="Nichols A."/>
            <person name="Cepeda A.J."/>
            <person name="Yan W."/>
            <person name="Fan B."/>
            <person name="Jiang Y."/>
            <person name="Adhikari A."/>
            <person name="Zheng C.-J."/>
            <person name="Schuster L."/>
            <person name="Cowan T.M."/>
            <person name="Smanski M.J."/>
            <person name="Chevrette M.G."/>
            <person name="De Carvalho L.P.S."/>
            <person name="Shen B."/>
        </authorList>
    </citation>
    <scope>NUCLEOTIDE SEQUENCE [LARGE SCALE GENOMIC DNA]</scope>
    <source>
        <strain evidence="2 3">NPDC004045</strain>
    </source>
</reference>
<gene>
    <name evidence="2" type="ORF">ACFYTF_23180</name>
</gene>
<dbReference type="InterPro" id="IPR029063">
    <property type="entry name" value="SAM-dependent_MTases_sf"/>
</dbReference>
<dbReference type="CDD" id="cd02440">
    <property type="entry name" value="AdoMet_MTases"/>
    <property type="match status" value="1"/>
</dbReference>
<protein>
    <submittedName>
        <fullName evidence="2">Class I SAM-dependent methyltransferase</fullName>
        <ecNumber evidence="2">2.1.1.222</ecNumber>
        <ecNumber evidence="2">2.1.1.64</ecNumber>
    </submittedName>
</protein>